<protein>
    <submittedName>
        <fullName evidence="2">Uncharacterized protein</fullName>
    </submittedName>
</protein>
<organism evidence="2 3">
    <name type="scientific">Rathayibacter tritici</name>
    <dbReference type="NCBI Taxonomy" id="33888"/>
    <lineage>
        <taxon>Bacteria</taxon>
        <taxon>Bacillati</taxon>
        <taxon>Actinomycetota</taxon>
        <taxon>Actinomycetes</taxon>
        <taxon>Micrococcales</taxon>
        <taxon>Microbacteriaceae</taxon>
        <taxon>Rathayibacter</taxon>
    </lineage>
</organism>
<dbReference type="PATRIC" id="fig|33888.3.peg.2737"/>
<name>A0A160KV53_9MICO</name>
<reference evidence="2 3" key="1">
    <citation type="submission" date="2016-05" db="EMBL/GenBank/DDBJ databases">
        <title>Complete genome sequence of Rathayibacter tritici NCPPB 1953.</title>
        <authorList>
            <person name="Park J."/>
            <person name="Lee H.-H."/>
            <person name="Lee S.-W."/>
            <person name="Seo Y.-S."/>
        </authorList>
    </citation>
    <scope>NUCLEOTIDE SEQUENCE [LARGE SCALE GENOMIC DNA]</scope>
    <source>
        <strain evidence="2 3">NCPPB 1953</strain>
    </source>
</reference>
<dbReference type="RefSeq" id="WP_068255615.1">
    <property type="nucleotide sequence ID" value="NZ_CP015515.1"/>
</dbReference>
<dbReference type="EMBL" id="CP015515">
    <property type="protein sequence ID" value="AND17567.1"/>
    <property type="molecule type" value="Genomic_DNA"/>
</dbReference>
<sequence>MFRASSIVATTAAVVLTIAQFGVGSVVAANALTSSGDVGRALADRRAAEAFTPDATIAGFAERTAMSERGRALYYASSPSVEPTTGFNDRCGYGASDDIVLGCYTGTSIYISDVTNPDLDGVRDVTAAHEMLHAAWVRLDAQEQAELGDELEAVYATLPQDGTIAERLELYRTGGLGERVNELHSILGTEVADLPPALEEHYAEFFDDRSVVVALNARYEAVFTDLENRIEDLVSRIETMYADLTARIAANTAEYDALNVEIDGFNSRADSGGFGSTAAFEAERADLLARSQALDATRAAIDADIAVYDRLRSELEGLNSDAAALNKSVESQ</sequence>
<dbReference type="Proteomes" id="UP000077071">
    <property type="component" value="Chromosome"/>
</dbReference>
<gene>
    <name evidence="2" type="ORF">A6122_2451</name>
</gene>
<keyword evidence="3" id="KW-1185">Reference proteome</keyword>
<evidence type="ECO:0000313" key="2">
    <source>
        <dbReference type="EMBL" id="AND17567.1"/>
    </source>
</evidence>
<dbReference type="KEGG" id="rtn:A6122_2451"/>
<feature type="chain" id="PRO_5038401076" evidence="1">
    <location>
        <begin position="29"/>
        <end position="332"/>
    </location>
</feature>
<evidence type="ECO:0000256" key="1">
    <source>
        <dbReference type="SAM" id="SignalP"/>
    </source>
</evidence>
<accession>A0A160KV53</accession>
<proteinExistence type="predicted"/>
<evidence type="ECO:0000313" key="3">
    <source>
        <dbReference type="Proteomes" id="UP000077071"/>
    </source>
</evidence>
<keyword evidence="1" id="KW-0732">Signal</keyword>
<dbReference type="AlphaFoldDB" id="A0A160KV53"/>
<dbReference type="Gene3D" id="1.10.287.1490">
    <property type="match status" value="1"/>
</dbReference>
<feature type="signal peptide" evidence="1">
    <location>
        <begin position="1"/>
        <end position="28"/>
    </location>
</feature>
<dbReference type="OrthoDB" id="9787474at2"/>
<dbReference type="STRING" id="33888.A6122_2451"/>